<dbReference type="PIRSF" id="PIRSF002741">
    <property type="entry name" value="MppA"/>
    <property type="match status" value="1"/>
</dbReference>
<proteinExistence type="inferred from homology"/>
<comment type="caution">
    <text evidence="7">The sequence shown here is derived from an EMBL/GenBank/DDBJ whole genome shotgun (WGS) entry which is preliminary data.</text>
</comment>
<dbReference type="Gene3D" id="3.10.105.10">
    <property type="entry name" value="Dipeptide-binding Protein, Domain 3"/>
    <property type="match status" value="1"/>
</dbReference>
<dbReference type="RefSeq" id="WP_379876366.1">
    <property type="nucleotide sequence ID" value="NZ_JBHUIP010000011.1"/>
</dbReference>
<evidence type="ECO:0000256" key="3">
    <source>
        <dbReference type="ARBA" id="ARBA00022448"/>
    </source>
</evidence>
<dbReference type="Gene3D" id="3.90.76.10">
    <property type="entry name" value="Dipeptide-binding Protein, Domain 1"/>
    <property type="match status" value="1"/>
</dbReference>
<name>A0ABW5DS98_9PROT</name>
<dbReference type="InterPro" id="IPR039424">
    <property type="entry name" value="SBP_5"/>
</dbReference>
<evidence type="ECO:0000256" key="1">
    <source>
        <dbReference type="ARBA" id="ARBA00004418"/>
    </source>
</evidence>
<reference evidence="8" key="1">
    <citation type="journal article" date="2019" name="Int. J. Syst. Evol. Microbiol.">
        <title>The Global Catalogue of Microorganisms (GCM) 10K type strain sequencing project: providing services to taxonomists for standard genome sequencing and annotation.</title>
        <authorList>
            <consortium name="The Broad Institute Genomics Platform"/>
            <consortium name="The Broad Institute Genome Sequencing Center for Infectious Disease"/>
            <person name="Wu L."/>
            <person name="Ma J."/>
        </authorList>
    </citation>
    <scope>NUCLEOTIDE SEQUENCE [LARGE SCALE GENOMIC DNA]</scope>
    <source>
        <strain evidence="8">CGMCC 1.19062</strain>
    </source>
</reference>
<feature type="chain" id="PRO_5045183027" evidence="5">
    <location>
        <begin position="22"/>
        <end position="522"/>
    </location>
</feature>
<dbReference type="SUPFAM" id="SSF53850">
    <property type="entry name" value="Periplasmic binding protein-like II"/>
    <property type="match status" value="1"/>
</dbReference>
<dbReference type="Proteomes" id="UP001597295">
    <property type="component" value="Unassembled WGS sequence"/>
</dbReference>
<dbReference type="PROSITE" id="PS01040">
    <property type="entry name" value="SBP_BACTERIAL_5"/>
    <property type="match status" value="1"/>
</dbReference>
<accession>A0ABW5DS98</accession>
<dbReference type="CDD" id="cd08498">
    <property type="entry name" value="PBP2_NikA_DppA_OppA_like_2"/>
    <property type="match status" value="1"/>
</dbReference>
<gene>
    <name evidence="7" type="ORF">ACFSM5_10745</name>
</gene>
<dbReference type="InterPro" id="IPR023765">
    <property type="entry name" value="SBP_5_CS"/>
</dbReference>
<evidence type="ECO:0000256" key="5">
    <source>
        <dbReference type="SAM" id="SignalP"/>
    </source>
</evidence>
<dbReference type="InterPro" id="IPR030678">
    <property type="entry name" value="Peptide/Ni-bd"/>
</dbReference>
<organism evidence="7 8">
    <name type="scientific">Lacibacterium aquatile</name>
    <dbReference type="NCBI Taxonomy" id="1168082"/>
    <lineage>
        <taxon>Bacteria</taxon>
        <taxon>Pseudomonadati</taxon>
        <taxon>Pseudomonadota</taxon>
        <taxon>Alphaproteobacteria</taxon>
        <taxon>Rhodospirillales</taxon>
        <taxon>Rhodospirillaceae</taxon>
    </lineage>
</organism>
<evidence type="ECO:0000313" key="8">
    <source>
        <dbReference type="Proteomes" id="UP001597295"/>
    </source>
</evidence>
<keyword evidence="8" id="KW-1185">Reference proteome</keyword>
<evidence type="ECO:0000256" key="2">
    <source>
        <dbReference type="ARBA" id="ARBA00005695"/>
    </source>
</evidence>
<dbReference type="Pfam" id="PF00496">
    <property type="entry name" value="SBP_bac_5"/>
    <property type="match status" value="1"/>
</dbReference>
<sequence>MKTMTYALALSVSLLALGANAADLVIGSSTEPSAIDPQFSRTGNNQNIAMQIFDRLVQPDAKLGISPSLAESYKNIDPTTWVVKLRDGVKFHDGKPVTSEDVIYSMTRAKDVPNSPAPFSGNVSAIASMKAIDSLTVEFKTKAPSPDFMDQVGFVYIMQKAISDGKPITEFNNGNAAIGSGPYKFKEWVPGGQVVLEKNAAYWGKKPEFDKVTIKFISNTAARVAALRSGAVDIIDAVTPEDAATLSAAGGIKLHSIPSARLIYLALDMVRDETPFVTDAAGKPLTPNPLKKLEVRQALAKMVNAQLIVDRIVGGAGQVAAQLAPVGVAGSDPTLKQLPYNLNEAKKMLADAGYPNGFGITIHSSNDRFPGDGDVAQALGQMFARGGLKVNGVVTQPYNVYAGNASKQSFSAFVFSIGTTTPTTGNNLRNVFMTADKDAGTGSFNRIKYSNPAYDAKVKEALSEFDTAKRDALLREATKMVFSDLPVIPLYWPTAVWASKDTIEYEANMSEDTSAALASLKK</sequence>
<feature type="signal peptide" evidence="5">
    <location>
        <begin position="1"/>
        <end position="21"/>
    </location>
</feature>
<protein>
    <submittedName>
        <fullName evidence="7">ABC transporter substrate-binding protein</fullName>
    </submittedName>
</protein>
<comment type="similarity">
    <text evidence="2">Belongs to the bacterial solute-binding protein 5 family.</text>
</comment>
<keyword evidence="3" id="KW-0813">Transport</keyword>
<comment type="subcellular location">
    <subcellularLocation>
        <location evidence="1">Periplasm</location>
    </subcellularLocation>
</comment>
<dbReference type="PANTHER" id="PTHR30290:SF9">
    <property type="entry name" value="OLIGOPEPTIDE-BINDING PROTEIN APPA"/>
    <property type="match status" value="1"/>
</dbReference>
<evidence type="ECO:0000256" key="4">
    <source>
        <dbReference type="ARBA" id="ARBA00022729"/>
    </source>
</evidence>
<dbReference type="EMBL" id="JBHUIP010000011">
    <property type="protein sequence ID" value="MFD2263366.1"/>
    <property type="molecule type" value="Genomic_DNA"/>
</dbReference>
<keyword evidence="4 5" id="KW-0732">Signal</keyword>
<dbReference type="PANTHER" id="PTHR30290">
    <property type="entry name" value="PERIPLASMIC BINDING COMPONENT OF ABC TRANSPORTER"/>
    <property type="match status" value="1"/>
</dbReference>
<feature type="domain" description="Solute-binding protein family 5" evidence="6">
    <location>
        <begin position="65"/>
        <end position="434"/>
    </location>
</feature>
<evidence type="ECO:0000259" key="6">
    <source>
        <dbReference type="Pfam" id="PF00496"/>
    </source>
</evidence>
<evidence type="ECO:0000313" key="7">
    <source>
        <dbReference type="EMBL" id="MFD2263366.1"/>
    </source>
</evidence>
<dbReference type="InterPro" id="IPR000914">
    <property type="entry name" value="SBP_5_dom"/>
</dbReference>
<dbReference type="Gene3D" id="3.40.190.10">
    <property type="entry name" value="Periplasmic binding protein-like II"/>
    <property type="match status" value="1"/>
</dbReference>